<dbReference type="Pfam" id="PF00571">
    <property type="entry name" value="CBS"/>
    <property type="match status" value="4"/>
</dbReference>
<name>A0A5B9Q9Q8_9BACT</name>
<dbReference type="CDD" id="cd04629">
    <property type="entry name" value="CBS_pair_bac"/>
    <property type="match status" value="1"/>
</dbReference>
<dbReference type="PANTHER" id="PTHR43080:SF26">
    <property type="entry name" value="REGULATORY PROTEIN"/>
    <property type="match status" value="1"/>
</dbReference>
<feature type="domain" description="CBS" evidence="3">
    <location>
        <begin position="246"/>
        <end position="301"/>
    </location>
</feature>
<sequence>MKHPELAHDIMVSRLITLRPEMHVFKGVAHLLKNNITGAPVVAPQGNYLGVFSEKCCMSVLTLTAQLACEDEKNLAHRLHAKDVMVSRLLTLSPEMDVFDAIGLLLKNHISGAPVVDRDQNFLGVFSEKTSMRVLISSAYDQLPTTRVEAFMNEESQRVIDEDLDLISIAQIFLDTPYRRLEVLRDGRLLGQISRRDVLKAQHHLSKFVSNPDDNLTNNNWMIHRSDGDSEASDEEVPTPEVGSFMDQKARTIDEETDFLEIARIFLDTPYRRLPVLRDQELVGQISRRDVLNAAHDLMAVPPPKQETTLLYLSSIVERNDAPID</sequence>
<dbReference type="KEGG" id="bgok:Pr1d_09000"/>
<dbReference type="PROSITE" id="PS51371">
    <property type="entry name" value="CBS"/>
    <property type="match status" value="3"/>
</dbReference>
<accession>A0A5B9Q9Q8</accession>
<feature type="domain" description="CBS" evidence="3">
    <location>
        <begin position="85"/>
        <end position="142"/>
    </location>
</feature>
<evidence type="ECO:0000256" key="2">
    <source>
        <dbReference type="PROSITE-ProRule" id="PRU00703"/>
    </source>
</evidence>
<dbReference type="PANTHER" id="PTHR43080">
    <property type="entry name" value="CBS DOMAIN-CONTAINING PROTEIN CBSX3, MITOCHONDRIAL"/>
    <property type="match status" value="1"/>
</dbReference>
<dbReference type="InterPro" id="IPR051257">
    <property type="entry name" value="Diverse_CBS-Domain"/>
</dbReference>
<organism evidence="4 5">
    <name type="scientific">Bythopirellula goksoeyrii</name>
    <dbReference type="NCBI Taxonomy" id="1400387"/>
    <lineage>
        <taxon>Bacteria</taxon>
        <taxon>Pseudomonadati</taxon>
        <taxon>Planctomycetota</taxon>
        <taxon>Planctomycetia</taxon>
        <taxon>Pirellulales</taxon>
        <taxon>Lacipirellulaceae</taxon>
        <taxon>Bythopirellula</taxon>
    </lineage>
</organism>
<evidence type="ECO:0000313" key="5">
    <source>
        <dbReference type="Proteomes" id="UP000323917"/>
    </source>
</evidence>
<dbReference type="RefSeq" id="WP_168205047.1">
    <property type="nucleotide sequence ID" value="NZ_CP042913.1"/>
</dbReference>
<gene>
    <name evidence="4" type="ORF">Pr1d_09000</name>
</gene>
<reference evidence="4 5" key="1">
    <citation type="submission" date="2019-08" db="EMBL/GenBank/DDBJ databases">
        <title>Deep-cultivation of Planctomycetes and their phenomic and genomic characterization uncovers novel biology.</title>
        <authorList>
            <person name="Wiegand S."/>
            <person name="Jogler M."/>
            <person name="Boedeker C."/>
            <person name="Pinto D."/>
            <person name="Vollmers J."/>
            <person name="Rivas-Marin E."/>
            <person name="Kohn T."/>
            <person name="Peeters S.H."/>
            <person name="Heuer A."/>
            <person name="Rast P."/>
            <person name="Oberbeckmann S."/>
            <person name="Bunk B."/>
            <person name="Jeske O."/>
            <person name="Meyerdierks A."/>
            <person name="Storesund J.E."/>
            <person name="Kallscheuer N."/>
            <person name="Luecker S."/>
            <person name="Lage O.M."/>
            <person name="Pohl T."/>
            <person name="Merkel B.J."/>
            <person name="Hornburger P."/>
            <person name="Mueller R.-W."/>
            <person name="Bruemmer F."/>
            <person name="Labrenz M."/>
            <person name="Spormann A.M."/>
            <person name="Op den Camp H."/>
            <person name="Overmann J."/>
            <person name="Amann R."/>
            <person name="Jetten M.S.M."/>
            <person name="Mascher T."/>
            <person name="Medema M.H."/>
            <person name="Devos D.P."/>
            <person name="Kaster A.-K."/>
            <person name="Ovreas L."/>
            <person name="Rohde M."/>
            <person name="Galperin M.Y."/>
            <person name="Jogler C."/>
        </authorList>
    </citation>
    <scope>NUCLEOTIDE SEQUENCE [LARGE SCALE GENOMIC DNA]</scope>
    <source>
        <strain evidence="4 5">Pr1d</strain>
    </source>
</reference>
<feature type="domain" description="CBS" evidence="3">
    <location>
        <begin position="152"/>
        <end position="208"/>
    </location>
</feature>
<dbReference type="CDD" id="cd02205">
    <property type="entry name" value="CBS_pair_SF"/>
    <property type="match status" value="1"/>
</dbReference>
<dbReference type="Gene3D" id="3.10.580.10">
    <property type="entry name" value="CBS-domain"/>
    <property type="match status" value="3"/>
</dbReference>
<dbReference type="AlphaFoldDB" id="A0A5B9Q9Q8"/>
<dbReference type="SUPFAM" id="SSF54631">
    <property type="entry name" value="CBS-domain pair"/>
    <property type="match status" value="3"/>
</dbReference>
<dbReference type="EMBL" id="CP042913">
    <property type="protein sequence ID" value="QEG33636.1"/>
    <property type="molecule type" value="Genomic_DNA"/>
</dbReference>
<evidence type="ECO:0000313" key="4">
    <source>
        <dbReference type="EMBL" id="QEG33636.1"/>
    </source>
</evidence>
<dbReference type="InterPro" id="IPR000644">
    <property type="entry name" value="CBS_dom"/>
</dbReference>
<proteinExistence type="predicted"/>
<dbReference type="InterPro" id="IPR044729">
    <property type="entry name" value="CBS_bac"/>
</dbReference>
<dbReference type="Proteomes" id="UP000323917">
    <property type="component" value="Chromosome"/>
</dbReference>
<evidence type="ECO:0000259" key="3">
    <source>
        <dbReference type="PROSITE" id="PS51371"/>
    </source>
</evidence>
<dbReference type="SMART" id="SM00116">
    <property type="entry name" value="CBS"/>
    <property type="match status" value="4"/>
</dbReference>
<evidence type="ECO:0000256" key="1">
    <source>
        <dbReference type="ARBA" id="ARBA00023122"/>
    </source>
</evidence>
<dbReference type="InterPro" id="IPR046342">
    <property type="entry name" value="CBS_dom_sf"/>
</dbReference>
<keyword evidence="5" id="KW-1185">Reference proteome</keyword>
<keyword evidence="1 2" id="KW-0129">CBS domain</keyword>
<protein>
    <submittedName>
        <fullName evidence="4">Inosine 5'-monophosphate dehydrogenase</fullName>
    </submittedName>
</protein>